<name>A0A2L0ER32_SORCE</name>
<proteinExistence type="predicted"/>
<sequence>MPGSPCSRAGDTGARCAPPQDGQLFAAEPLTHNDGGSGFGARVARAAKATYLPARLALACAIRGAALGRAYIRSM</sequence>
<evidence type="ECO:0000256" key="1">
    <source>
        <dbReference type="SAM" id="MobiDB-lite"/>
    </source>
</evidence>
<gene>
    <name evidence="2" type="ORF">SOCE26_031580</name>
</gene>
<evidence type="ECO:0000313" key="2">
    <source>
        <dbReference type="EMBL" id="AUX41735.1"/>
    </source>
</evidence>
<protein>
    <submittedName>
        <fullName evidence="2">Uncharacterized protein</fullName>
    </submittedName>
</protein>
<organism evidence="2 3">
    <name type="scientific">Sorangium cellulosum</name>
    <name type="common">Polyangium cellulosum</name>
    <dbReference type="NCBI Taxonomy" id="56"/>
    <lineage>
        <taxon>Bacteria</taxon>
        <taxon>Pseudomonadati</taxon>
        <taxon>Myxococcota</taxon>
        <taxon>Polyangia</taxon>
        <taxon>Polyangiales</taxon>
        <taxon>Polyangiaceae</taxon>
        <taxon>Sorangium</taxon>
    </lineage>
</organism>
<feature type="region of interest" description="Disordered" evidence="1">
    <location>
        <begin position="1"/>
        <end position="20"/>
    </location>
</feature>
<reference evidence="2 3" key="1">
    <citation type="submission" date="2015-09" db="EMBL/GenBank/DDBJ databases">
        <title>Sorangium comparison.</title>
        <authorList>
            <person name="Zaburannyi N."/>
            <person name="Bunk B."/>
            <person name="Overmann J."/>
            <person name="Mueller R."/>
        </authorList>
    </citation>
    <scope>NUCLEOTIDE SEQUENCE [LARGE SCALE GENOMIC DNA]</scope>
    <source>
        <strain evidence="2 3">So ce26</strain>
    </source>
</reference>
<dbReference type="AlphaFoldDB" id="A0A2L0ER32"/>
<evidence type="ECO:0000313" key="3">
    <source>
        <dbReference type="Proteomes" id="UP000238348"/>
    </source>
</evidence>
<accession>A0A2L0ER32</accession>
<dbReference type="EMBL" id="CP012673">
    <property type="protein sequence ID" value="AUX41735.1"/>
    <property type="molecule type" value="Genomic_DNA"/>
</dbReference>
<dbReference type="Proteomes" id="UP000238348">
    <property type="component" value="Chromosome"/>
</dbReference>